<organism evidence="13 14">
    <name type="scientific">Gammaproteobacteria bacterium LSUCC0057</name>
    <dbReference type="NCBI Taxonomy" id="2559237"/>
    <lineage>
        <taxon>Bacteria</taxon>
        <taxon>Pseudomonadati</taxon>
        <taxon>Pseudomonadota</taxon>
        <taxon>Gammaproteobacteria</taxon>
        <taxon>Cellvibrionales</taxon>
        <taxon>Porticoccaceae</taxon>
        <taxon>SAR92 clade</taxon>
    </lineage>
</organism>
<dbReference type="InterPro" id="IPR012902">
    <property type="entry name" value="N_methyl_site"/>
</dbReference>
<dbReference type="EMBL" id="SPIA01000004">
    <property type="protein sequence ID" value="TFH67233.1"/>
    <property type="molecule type" value="Genomic_DNA"/>
</dbReference>
<dbReference type="AlphaFoldDB" id="A0A4Y8UIV5"/>
<dbReference type="SUPFAM" id="SSF54523">
    <property type="entry name" value="Pili subunits"/>
    <property type="match status" value="1"/>
</dbReference>
<dbReference type="InterPro" id="IPR002416">
    <property type="entry name" value="T2SS_protein-GspH"/>
</dbReference>
<name>A0A4Y8UIV5_9GAMM</name>
<evidence type="ECO:0000313" key="13">
    <source>
        <dbReference type="EMBL" id="TFH67233.1"/>
    </source>
</evidence>
<evidence type="ECO:0000256" key="3">
    <source>
        <dbReference type="ARBA" id="ARBA00022475"/>
    </source>
</evidence>
<dbReference type="PRINTS" id="PR00885">
    <property type="entry name" value="BCTERIALGSPH"/>
</dbReference>
<feature type="domain" description="General secretion pathway GspH" evidence="12">
    <location>
        <begin position="64"/>
        <end position="172"/>
    </location>
</feature>
<comment type="caution">
    <text evidence="13">The sequence shown here is derived from an EMBL/GenBank/DDBJ whole genome shotgun (WGS) entry which is preliminary data.</text>
</comment>
<evidence type="ECO:0000256" key="7">
    <source>
        <dbReference type="ARBA" id="ARBA00022989"/>
    </source>
</evidence>
<keyword evidence="14" id="KW-1185">Reference proteome</keyword>
<dbReference type="Pfam" id="PF12019">
    <property type="entry name" value="GspH"/>
    <property type="match status" value="1"/>
</dbReference>
<dbReference type="InterPro" id="IPR045584">
    <property type="entry name" value="Pilin-like"/>
</dbReference>
<comment type="subcellular location">
    <subcellularLocation>
        <location evidence="1">Cell inner membrane</location>
        <topology evidence="1">Single-pass membrane protein</topology>
    </subcellularLocation>
</comment>
<evidence type="ECO:0000256" key="5">
    <source>
        <dbReference type="ARBA" id="ARBA00022519"/>
    </source>
</evidence>
<dbReference type="GO" id="GO:0015627">
    <property type="term" value="C:type II protein secretion system complex"/>
    <property type="evidence" value="ECO:0007669"/>
    <property type="project" value="InterPro"/>
</dbReference>
<keyword evidence="4" id="KW-0488">Methylation</keyword>
<evidence type="ECO:0000256" key="8">
    <source>
        <dbReference type="ARBA" id="ARBA00023136"/>
    </source>
</evidence>
<keyword evidence="7 11" id="KW-1133">Transmembrane helix</keyword>
<dbReference type="Pfam" id="PF07963">
    <property type="entry name" value="N_methyl"/>
    <property type="match status" value="1"/>
</dbReference>
<keyword evidence="3" id="KW-1003">Cell membrane</keyword>
<reference evidence="13 14" key="1">
    <citation type="submission" date="2019-03" db="EMBL/GenBank/DDBJ databases">
        <title>Draft genome of Gammaproteobacteria bacterium LSUCC0057, a member of the SAR92 clade.</title>
        <authorList>
            <person name="Lanclos V.C."/>
            <person name="Doiron C."/>
            <person name="Henson M.W."/>
            <person name="Thrash J.C."/>
        </authorList>
    </citation>
    <scope>NUCLEOTIDE SEQUENCE [LARGE SCALE GENOMIC DNA]</scope>
    <source>
        <strain evidence="13 14">LSUCC0057</strain>
    </source>
</reference>
<evidence type="ECO:0000256" key="4">
    <source>
        <dbReference type="ARBA" id="ARBA00022481"/>
    </source>
</evidence>
<dbReference type="InterPro" id="IPR049875">
    <property type="entry name" value="TypeII_GspH"/>
</dbReference>
<dbReference type="NCBIfam" id="TIGR02532">
    <property type="entry name" value="IV_pilin_GFxxxE"/>
    <property type="match status" value="1"/>
</dbReference>
<comment type="similarity">
    <text evidence="9">Belongs to the GSP H family.</text>
</comment>
<dbReference type="GO" id="GO:0015628">
    <property type="term" value="P:protein secretion by the type II secretion system"/>
    <property type="evidence" value="ECO:0007669"/>
    <property type="project" value="InterPro"/>
</dbReference>
<dbReference type="InterPro" id="IPR022346">
    <property type="entry name" value="T2SS_GspH"/>
</dbReference>
<keyword evidence="8 11" id="KW-0472">Membrane</keyword>
<evidence type="ECO:0000256" key="10">
    <source>
        <dbReference type="ARBA" id="ARBA00030775"/>
    </source>
</evidence>
<gene>
    <name evidence="13" type="primary">gspH</name>
    <name evidence="13" type="ORF">E3W66_09440</name>
</gene>
<evidence type="ECO:0000256" key="9">
    <source>
        <dbReference type="ARBA" id="ARBA00025772"/>
    </source>
</evidence>
<evidence type="ECO:0000256" key="1">
    <source>
        <dbReference type="ARBA" id="ARBA00004377"/>
    </source>
</evidence>
<dbReference type="GO" id="GO:0005886">
    <property type="term" value="C:plasma membrane"/>
    <property type="evidence" value="ECO:0007669"/>
    <property type="project" value="UniProtKB-SubCell"/>
</dbReference>
<dbReference type="OrthoDB" id="6076129at2"/>
<evidence type="ECO:0000256" key="11">
    <source>
        <dbReference type="SAM" id="Phobius"/>
    </source>
</evidence>
<dbReference type="NCBIfam" id="TIGR01708">
    <property type="entry name" value="typeII_sec_gspH"/>
    <property type="match status" value="1"/>
</dbReference>
<evidence type="ECO:0000259" key="12">
    <source>
        <dbReference type="Pfam" id="PF12019"/>
    </source>
</evidence>
<keyword evidence="5" id="KW-0997">Cell inner membrane</keyword>
<proteinExistence type="inferred from homology"/>
<evidence type="ECO:0000256" key="6">
    <source>
        <dbReference type="ARBA" id="ARBA00022692"/>
    </source>
</evidence>
<dbReference type="Proteomes" id="UP000298133">
    <property type="component" value="Unassembled WGS sequence"/>
</dbReference>
<accession>A0A4Y8UIV5</accession>
<feature type="transmembrane region" description="Helical" evidence="11">
    <location>
        <begin position="29"/>
        <end position="52"/>
    </location>
</feature>
<keyword evidence="6 11" id="KW-0812">Transmembrane</keyword>
<dbReference type="Gene3D" id="3.55.40.10">
    <property type="entry name" value="minor pseudopilin epsh domain"/>
    <property type="match status" value="1"/>
</dbReference>
<evidence type="ECO:0000313" key="14">
    <source>
        <dbReference type="Proteomes" id="UP000298133"/>
    </source>
</evidence>
<sequence length="194" mass="21194">MSATGRRSKPFTLVPRLAAVPPQRPSSGFTLLEVMVVVVIVGLLAGFSALALNQASERPLRSESERFADWLQMVTDSALLQGVAYGLAEQQGEWQLLVYYRGQWWPAAQPEPFQWRQPVVLSFHSDRAGLAVQPEQGDSEPVVALLPSGQLQPAGYFQLDFQQRDSRWRVGLTAGSATAPSAVTFSAQPMALSP</sequence>
<protein>
    <recommendedName>
        <fullName evidence="2">Type II secretion system protein H</fullName>
    </recommendedName>
    <alternativeName>
        <fullName evidence="10">General secretion pathway protein H</fullName>
    </alternativeName>
</protein>
<evidence type="ECO:0000256" key="2">
    <source>
        <dbReference type="ARBA" id="ARBA00021549"/>
    </source>
</evidence>